<evidence type="ECO:0000313" key="1">
    <source>
        <dbReference type="EMBL" id="KAK4224344.1"/>
    </source>
</evidence>
<protein>
    <submittedName>
        <fullName evidence="1">Uncharacterized protein</fullName>
    </submittedName>
</protein>
<comment type="caution">
    <text evidence="1">The sequence shown here is derived from an EMBL/GenBank/DDBJ whole genome shotgun (WGS) entry which is preliminary data.</text>
</comment>
<reference evidence="1" key="2">
    <citation type="submission" date="2023-05" db="EMBL/GenBank/DDBJ databases">
        <authorList>
            <consortium name="Lawrence Berkeley National Laboratory"/>
            <person name="Steindorff A."/>
            <person name="Hensen N."/>
            <person name="Bonometti L."/>
            <person name="Westerberg I."/>
            <person name="Brannstrom I.O."/>
            <person name="Guillou S."/>
            <person name="Cros-Aarteil S."/>
            <person name="Calhoun S."/>
            <person name="Haridas S."/>
            <person name="Kuo A."/>
            <person name="Mondo S."/>
            <person name="Pangilinan J."/>
            <person name="Riley R."/>
            <person name="Labutti K."/>
            <person name="Andreopoulos B."/>
            <person name="Lipzen A."/>
            <person name="Chen C."/>
            <person name="Yanf M."/>
            <person name="Daum C."/>
            <person name="Ng V."/>
            <person name="Clum A."/>
            <person name="Ohm R."/>
            <person name="Martin F."/>
            <person name="Silar P."/>
            <person name="Natvig D."/>
            <person name="Lalanne C."/>
            <person name="Gautier V."/>
            <person name="Ament-Velasquez S.L."/>
            <person name="Kruys A."/>
            <person name="Hutchinson M.I."/>
            <person name="Powell A.J."/>
            <person name="Barry K."/>
            <person name="Miller A.N."/>
            <person name="Grigoriev I.V."/>
            <person name="Debuchy R."/>
            <person name="Gladieux P."/>
            <person name="Thoren M.H."/>
            <person name="Johannesson H."/>
        </authorList>
    </citation>
    <scope>NUCLEOTIDE SEQUENCE</scope>
    <source>
        <strain evidence="1">CBS 990.96</strain>
    </source>
</reference>
<dbReference type="AlphaFoldDB" id="A0AAN7GZR4"/>
<dbReference type="Proteomes" id="UP001301958">
    <property type="component" value="Unassembled WGS sequence"/>
</dbReference>
<reference evidence="1" key="1">
    <citation type="journal article" date="2023" name="Mol. Phylogenet. Evol.">
        <title>Genome-scale phylogeny and comparative genomics of the fungal order Sordariales.</title>
        <authorList>
            <person name="Hensen N."/>
            <person name="Bonometti L."/>
            <person name="Westerberg I."/>
            <person name="Brannstrom I.O."/>
            <person name="Guillou S."/>
            <person name="Cros-Aarteil S."/>
            <person name="Calhoun S."/>
            <person name="Haridas S."/>
            <person name="Kuo A."/>
            <person name="Mondo S."/>
            <person name="Pangilinan J."/>
            <person name="Riley R."/>
            <person name="LaButti K."/>
            <person name="Andreopoulos B."/>
            <person name="Lipzen A."/>
            <person name="Chen C."/>
            <person name="Yan M."/>
            <person name="Daum C."/>
            <person name="Ng V."/>
            <person name="Clum A."/>
            <person name="Steindorff A."/>
            <person name="Ohm R.A."/>
            <person name="Martin F."/>
            <person name="Silar P."/>
            <person name="Natvig D.O."/>
            <person name="Lalanne C."/>
            <person name="Gautier V."/>
            <person name="Ament-Velasquez S.L."/>
            <person name="Kruys A."/>
            <person name="Hutchinson M.I."/>
            <person name="Powell A.J."/>
            <person name="Barry K."/>
            <person name="Miller A.N."/>
            <person name="Grigoriev I.V."/>
            <person name="Debuchy R."/>
            <person name="Gladieux P."/>
            <person name="Hiltunen Thoren M."/>
            <person name="Johannesson H."/>
        </authorList>
    </citation>
    <scope>NUCLEOTIDE SEQUENCE</scope>
    <source>
        <strain evidence="1">CBS 990.96</strain>
    </source>
</reference>
<dbReference type="EMBL" id="MU865396">
    <property type="protein sequence ID" value="KAK4224344.1"/>
    <property type="molecule type" value="Genomic_DNA"/>
</dbReference>
<sequence length="250" mass="28485">MVQYNQCGELAERSTFFRPMECRAHRRVTEVEAYDLMIKGFSPNYKGNPDLERNRSAQIPEGENCSLFLVGLPPNLSTTSLLAGIKNMGRVYATHINPPEPEKGHELSAAKLVFFERADAERFFHIANSAGGFALPGYPQYRARVTWNRIRSAEVDKAGNKSRVLIISGPPEIVNEEFLLNYFDDKLIYQLEEIIHRGTIDEGARGQRAMIEVRFGSYRCQSEAARMALIREFREWGIICEFGMCFSSFL</sequence>
<organism evidence="1 2">
    <name type="scientific">Podospora fimiseda</name>
    <dbReference type="NCBI Taxonomy" id="252190"/>
    <lineage>
        <taxon>Eukaryota</taxon>
        <taxon>Fungi</taxon>
        <taxon>Dikarya</taxon>
        <taxon>Ascomycota</taxon>
        <taxon>Pezizomycotina</taxon>
        <taxon>Sordariomycetes</taxon>
        <taxon>Sordariomycetidae</taxon>
        <taxon>Sordariales</taxon>
        <taxon>Podosporaceae</taxon>
        <taxon>Podospora</taxon>
    </lineage>
</organism>
<gene>
    <name evidence="1" type="ORF">QBC38DRAFT_371246</name>
</gene>
<proteinExistence type="predicted"/>
<evidence type="ECO:0000313" key="2">
    <source>
        <dbReference type="Proteomes" id="UP001301958"/>
    </source>
</evidence>
<name>A0AAN7GZR4_9PEZI</name>
<accession>A0AAN7GZR4</accession>
<keyword evidence="2" id="KW-1185">Reference proteome</keyword>